<dbReference type="GO" id="GO:0004553">
    <property type="term" value="F:hydrolase activity, hydrolyzing O-glycosyl compounds"/>
    <property type="evidence" value="ECO:0007669"/>
    <property type="project" value="InterPro"/>
</dbReference>
<keyword evidence="1" id="KW-0378">Hydrolase</keyword>
<comment type="similarity">
    <text evidence="1">Belongs to the glycosyl hydrolase 31 family.</text>
</comment>
<name>A0A820YAC8_9BILA</name>
<dbReference type="Gene3D" id="3.20.20.80">
    <property type="entry name" value="Glycosidases"/>
    <property type="match status" value="1"/>
</dbReference>
<evidence type="ECO:0000259" key="2">
    <source>
        <dbReference type="Pfam" id="PF01055"/>
    </source>
</evidence>
<dbReference type="InterPro" id="IPR000322">
    <property type="entry name" value="Glyco_hydro_31_TIM"/>
</dbReference>
<comment type="caution">
    <text evidence="3">The sequence shown here is derived from an EMBL/GenBank/DDBJ whole genome shotgun (WGS) entry which is preliminary data.</text>
</comment>
<dbReference type="PANTHER" id="PTHR46959:SF2">
    <property type="entry name" value="SULFOQUINOVOSIDASE"/>
    <property type="match status" value="1"/>
</dbReference>
<dbReference type="EMBL" id="CAJOBQ010002172">
    <property type="protein sequence ID" value="CAF4543478.1"/>
    <property type="molecule type" value="Genomic_DNA"/>
</dbReference>
<reference evidence="3" key="1">
    <citation type="submission" date="2021-02" db="EMBL/GenBank/DDBJ databases">
        <authorList>
            <person name="Nowell W R."/>
        </authorList>
    </citation>
    <scope>NUCLEOTIDE SEQUENCE</scope>
</reference>
<gene>
    <name evidence="3" type="ORF">TSG867_LOCUS24145</name>
</gene>
<protein>
    <recommendedName>
        <fullName evidence="2">Glycoside hydrolase family 31 TIM barrel domain-containing protein</fullName>
    </recommendedName>
</protein>
<keyword evidence="1" id="KW-0326">Glycosidase</keyword>
<dbReference type="InterPro" id="IPR052990">
    <property type="entry name" value="Sulfoquinovosidase_GH31"/>
</dbReference>
<proteinExistence type="inferred from homology"/>
<sequence>MPLFISNRQYTVWVNESRRVNFDLNSPNEWIIQSEWNATNIQFYCPVGNSFLSEYNMSRPFERFFNLYKTQNRKINPSFTALVQARGETTRISPLFVFGPWTQTGNVLNNQTEIDVVQRMIPLNIPITVRIGVLHFFPSGSQQVVILFVGSIDFSNKNAALWYQKQIQESIDLGHNGFMLDFREYTPVNSISSNEMSGLEMHNHFIGLYQKTVYEMTLNYTAVENILHLDENEKKSSSINYQSDFLFHACSGYTHRAQYSQLHWPGDASVDWNIYSGENWIDISTNLIYDHDTDGRYRLGKTDIFHGGQWIMNVRDDLLTIPLFARADSIIPPIDSKQNEANGLVVGWISCSNKYLLLVLQLPFNKSPNTITSSTMQSFEHANNWQIVAKLLPKEQLENCFTYDIENHVIWIVVVLPQQQSSFQY</sequence>
<dbReference type="PANTHER" id="PTHR46959">
    <property type="entry name" value="SULFOQUINOVOSIDASE"/>
    <property type="match status" value="1"/>
</dbReference>
<accession>A0A820YAC8</accession>
<dbReference type="Proteomes" id="UP000663862">
    <property type="component" value="Unassembled WGS sequence"/>
</dbReference>
<evidence type="ECO:0000256" key="1">
    <source>
        <dbReference type="RuleBase" id="RU361185"/>
    </source>
</evidence>
<organism evidence="3 4">
    <name type="scientific">Rotaria socialis</name>
    <dbReference type="NCBI Taxonomy" id="392032"/>
    <lineage>
        <taxon>Eukaryota</taxon>
        <taxon>Metazoa</taxon>
        <taxon>Spiralia</taxon>
        <taxon>Gnathifera</taxon>
        <taxon>Rotifera</taxon>
        <taxon>Eurotatoria</taxon>
        <taxon>Bdelloidea</taxon>
        <taxon>Philodinida</taxon>
        <taxon>Philodinidae</taxon>
        <taxon>Rotaria</taxon>
    </lineage>
</organism>
<dbReference type="Pfam" id="PF01055">
    <property type="entry name" value="Glyco_hydro_31_2nd"/>
    <property type="match status" value="1"/>
</dbReference>
<evidence type="ECO:0000313" key="4">
    <source>
        <dbReference type="Proteomes" id="UP000663862"/>
    </source>
</evidence>
<dbReference type="GO" id="GO:0005975">
    <property type="term" value="P:carbohydrate metabolic process"/>
    <property type="evidence" value="ECO:0007669"/>
    <property type="project" value="InterPro"/>
</dbReference>
<evidence type="ECO:0000313" key="3">
    <source>
        <dbReference type="EMBL" id="CAF4543478.1"/>
    </source>
</evidence>
<feature type="domain" description="Glycoside hydrolase family 31 TIM barrel" evidence="2">
    <location>
        <begin position="151"/>
        <end position="275"/>
    </location>
</feature>
<dbReference type="AlphaFoldDB" id="A0A820YAC8"/>